<accession>A0A9W8N7G2</accession>
<dbReference type="Proteomes" id="UP001148614">
    <property type="component" value="Unassembled WGS sequence"/>
</dbReference>
<protein>
    <submittedName>
        <fullName evidence="2">Uncharacterized protein</fullName>
    </submittedName>
</protein>
<organism evidence="2 3">
    <name type="scientific">Xylaria arbuscula</name>
    <dbReference type="NCBI Taxonomy" id="114810"/>
    <lineage>
        <taxon>Eukaryota</taxon>
        <taxon>Fungi</taxon>
        <taxon>Dikarya</taxon>
        <taxon>Ascomycota</taxon>
        <taxon>Pezizomycotina</taxon>
        <taxon>Sordariomycetes</taxon>
        <taxon>Xylariomycetidae</taxon>
        <taxon>Xylariales</taxon>
        <taxon>Xylariaceae</taxon>
        <taxon>Xylaria</taxon>
    </lineage>
</organism>
<gene>
    <name evidence="2" type="ORF">NPX13_g8939</name>
</gene>
<dbReference type="EMBL" id="JANPWZ010002066">
    <property type="protein sequence ID" value="KAJ3561461.1"/>
    <property type="molecule type" value="Genomic_DNA"/>
</dbReference>
<dbReference type="GO" id="GO:0016491">
    <property type="term" value="F:oxidoreductase activity"/>
    <property type="evidence" value="ECO:0007669"/>
    <property type="project" value="InterPro"/>
</dbReference>
<reference evidence="2" key="1">
    <citation type="submission" date="2022-07" db="EMBL/GenBank/DDBJ databases">
        <title>Genome Sequence of Xylaria arbuscula.</title>
        <authorList>
            <person name="Buettner E."/>
        </authorList>
    </citation>
    <scope>NUCLEOTIDE SEQUENCE</scope>
    <source>
        <strain evidence="2">VT107</strain>
    </source>
</reference>
<dbReference type="PANTHER" id="PTHR34598">
    <property type="entry name" value="BLL6449 PROTEIN"/>
    <property type="match status" value="1"/>
</dbReference>
<evidence type="ECO:0000256" key="1">
    <source>
        <dbReference type="ARBA" id="ARBA00023604"/>
    </source>
</evidence>
<keyword evidence="3" id="KW-1185">Reference proteome</keyword>
<name>A0A9W8N7G2_9PEZI</name>
<sequence length="192" mass="21560">MSADGHGLPDNAVIGVHDIIHHAEQEEHEHEAAAKRGLPDSAIEAEHEFMQHAEDDLARMEVDMFHTMGLESGSYAVKVVTTAPPALTLSGREKPLRRDVSTFINYYRDPGDGSPPMPVRISDKTVKNERPHIAKPAIIRDVTGEEANYTLDEHGFHFCRRESSLRGGDFHDSELVQAKYYPEAEQLLKDMY</sequence>
<comment type="caution">
    <text evidence="2">The sequence shown here is derived from an EMBL/GenBank/DDBJ whole genome shotgun (WGS) entry which is preliminary data.</text>
</comment>
<proteinExistence type="inferred from homology"/>
<comment type="similarity">
    <text evidence="1">Belongs to the asaB hydroxylase/desaturase family.</text>
</comment>
<dbReference type="InterPro" id="IPR044053">
    <property type="entry name" value="AsaB-like"/>
</dbReference>
<dbReference type="AlphaFoldDB" id="A0A9W8N7G2"/>
<dbReference type="PANTHER" id="PTHR34598:SF3">
    <property type="entry name" value="OXIDOREDUCTASE AN1597"/>
    <property type="match status" value="1"/>
</dbReference>
<evidence type="ECO:0000313" key="3">
    <source>
        <dbReference type="Proteomes" id="UP001148614"/>
    </source>
</evidence>
<dbReference type="VEuPathDB" id="FungiDB:F4678DRAFT_83791"/>
<evidence type="ECO:0000313" key="2">
    <source>
        <dbReference type="EMBL" id="KAJ3561461.1"/>
    </source>
</evidence>